<feature type="transmembrane region" description="Helical" evidence="7">
    <location>
        <begin position="385"/>
        <end position="406"/>
    </location>
</feature>
<keyword evidence="3 7" id="KW-0812">Transmembrane</keyword>
<dbReference type="Proteomes" id="UP001596183">
    <property type="component" value="Unassembled WGS sequence"/>
</dbReference>
<accession>A0ABW0XNW2</accession>
<dbReference type="RefSeq" id="WP_381212020.1">
    <property type="nucleotide sequence ID" value="NZ_JBHSPC010000040.1"/>
</dbReference>
<dbReference type="EMBL" id="JBHSPC010000040">
    <property type="protein sequence ID" value="MFC5671615.1"/>
    <property type="molecule type" value="Genomic_DNA"/>
</dbReference>
<dbReference type="Pfam" id="PF12698">
    <property type="entry name" value="ABC2_membrane_3"/>
    <property type="match status" value="1"/>
</dbReference>
<feature type="transmembrane region" description="Helical" evidence="7">
    <location>
        <begin position="336"/>
        <end position="355"/>
    </location>
</feature>
<name>A0ABW0XNW2_9ACTN</name>
<evidence type="ECO:0000256" key="7">
    <source>
        <dbReference type="SAM" id="Phobius"/>
    </source>
</evidence>
<dbReference type="PANTHER" id="PTHR30294:SF29">
    <property type="entry name" value="MULTIDRUG ABC TRANSPORTER PERMEASE YBHS-RELATED"/>
    <property type="match status" value="1"/>
</dbReference>
<evidence type="ECO:0000256" key="1">
    <source>
        <dbReference type="ARBA" id="ARBA00004651"/>
    </source>
</evidence>
<feature type="domain" description="ABC-2 type transporter transmembrane" evidence="8">
    <location>
        <begin position="59"/>
        <end position="402"/>
    </location>
</feature>
<dbReference type="InterPro" id="IPR051449">
    <property type="entry name" value="ABC-2_transporter_component"/>
</dbReference>
<keyword evidence="5 7" id="KW-0472">Membrane</keyword>
<evidence type="ECO:0000259" key="8">
    <source>
        <dbReference type="Pfam" id="PF12698"/>
    </source>
</evidence>
<keyword evidence="4 7" id="KW-1133">Transmembrane helix</keyword>
<feature type="transmembrane region" description="Helical" evidence="7">
    <location>
        <begin position="214"/>
        <end position="236"/>
    </location>
</feature>
<evidence type="ECO:0000313" key="10">
    <source>
        <dbReference type="Proteomes" id="UP001596183"/>
    </source>
</evidence>
<organism evidence="9 10">
    <name type="scientific">Streptomyces incanus</name>
    <dbReference type="NCBI Taxonomy" id="887453"/>
    <lineage>
        <taxon>Bacteria</taxon>
        <taxon>Bacillati</taxon>
        <taxon>Actinomycetota</taxon>
        <taxon>Actinomycetes</taxon>
        <taxon>Kitasatosporales</taxon>
        <taxon>Streptomycetaceae</taxon>
        <taxon>Streptomyces</taxon>
    </lineage>
</organism>
<protein>
    <submittedName>
        <fullName evidence="9">ABC transporter permease</fullName>
    </submittedName>
</protein>
<feature type="transmembrane region" description="Helical" evidence="7">
    <location>
        <begin position="257"/>
        <end position="287"/>
    </location>
</feature>
<proteinExistence type="predicted"/>
<evidence type="ECO:0000256" key="4">
    <source>
        <dbReference type="ARBA" id="ARBA00022989"/>
    </source>
</evidence>
<reference evidence="10" key="1">
    <citation type="journal article" date="2019" name="Int. J. Syst. Evol. Microbiol.">
        <title>The Global Catalogue of Microorganisms (GCM) 10K type strain sequencing project: providing services to taxonomists for standard genome sequencing and annotation.</title>
        <authorList>
            <consortium name="The Broad Institute Genomics Platform"/>
            <consortium name="The Broad Institute Genome Sequencing Center for Infectious Disease"/>
            <person name="Wu L."/>
            <person name="Ma J."/>
        </authorList>
    </citation>
    <scope>NUCLEOTIDE SEQUENCE [LARGE SCALE GENOMIC DNA]</scope>
    <source>
        <strain evidence="10">JCM 13852</strain>
    </source>
</reference>
<keyword evidence="2" id="KW-1003">Cell membrane</keyword>
<evidence type="ECO:0000256" key="5">
    <source>
        <dbReference type="ARBA" id="ARBA00023136"/>
    </source>
</evidence>
<evidence type="ECO:0000313" key="9">
    <source>
        <dbReference type="EMBL" id="MFC5671615.1"/>
    </source>
</evidence>
<dbReference type="InterPro" id="IPR013525">
    <property type="entry name" value="ABC2_TM"/>
</dbReference>
<comment type="caution">
    <text evidence="9">The sequence shown here is derived from an EMBL/GenBank/DDBJ whole genome shotgun (WGS) entry which is preliminary data.</text>
</comment>
<comment type="subcellular location">
    <subcellularLocation>
        <location evidence="1">Cell membrane</location>
        <topology evidence="1">Multi-pass membrane protein</topology>
    </subcellularLocation>
</comment>
<feature type="transmembrane region" description="Helical" evidence="7">
    <location>
        <begin position="60"/>
        <end position="82"/>
    </location>
</feature>
<sequence length="427" mass="44652">MSTATSTIEHRPEQTASVGGAEAASRPVAGDVPGHKGKKPTAPWRVVTAREITVKLTNRGFLLSTLVTLALIVGAIGLQLYLADSMGKISVAVADPAAGRLTAQAEQLAAGSDQEVDITVRKESSPEQVREAVRSGKVEAGLLLDNGHWVLLGDTGHNDIAATWIGAAVQQNALADNAHAAGTTLEALSKDTALDRLLLSPDKTPEGAVRMTTYFFGFLFYLAAVLLGAALATSVVEEKQNRIVELIASSVSLRSLLIGKITGSTLLALAQMTLFSLVGIAGLLFTGEKEILADISSGLGWFLLFYVVGIAVLACLFAAAGALATRSEDIQSTTTPVNAITALVFIVGIAVSGSTREILSFIPLTSTVTMPARVLAGEAAWWEPVLALGISLAAAAAIVTVSARVYRRALLQTDRKLSFRQALKLAD</sequence>
<dbReference type="PANTHER" id="PTHR30294">
    <property type="entry name" value="MEMBRANE COMPONENT OF ABC TRANSPORTER YHHJ-RELATED"/>
    <property type="match status" value="1"/>
</dbReference>
<keyword evidence="10" id="KW-1185">Reference proteome</keyword>
<gene>
    <name evidence="9" type="ORF">ACFP2V_16240</name>
</gene>
<feature type="transmembrane region" description="Helical" evidence="7">
    <location>
        <begin position="299"/>
        <end position="324"/>
    </location>
</feature>
<evidence type="ECO:0000256" key="2">
    <source>
        <dbReference type="ARBA" id="ARBA00022475"/>
    </source>
</evidence>
<feature type="region of interest" description="Disordered" evidence="6">
    <location>
        <begin position="1"/>
        <end position="42"/>
    </location>
</feature>
<evidence type="ECO:0000256" key="6">
    <source>
        <dbReference type="SAM" id="MobiDB-lite"/>
    </source>
</evidence>
<evidence type="ECO:0000256" key="3">
    <source>
        <dbReference type="ARBA" id="ARBA00022692"/>
    </source>
</evidence>